<proteinExistence type="predicted"/>
<comment type="caution">
    <text evidence="2">The sequence shown here is derived from an EMBL/GenBank/DDBJ whole genome shotgun (WGS) entry which is preliminary data.</text>
</comment>
<sequence>MIKKGFLIGTITGFLLGLVLWLMEATSGILVYTLLLNVDFIPIVGNIAWPLWIEWLFHLTIAWAIGITYVVWIKQFTDGGRNSRWSIALLLSVMAALTYFPLTELAIKETPSLTDSNAISLWFGAHFLFGIALVKLYEWVN</sequence>
<evidence type="ECO:0000313" key="2">
    <source>
        <dbReference type="EMBL" id="MFC0524805.1"/>
    </source>
</evidence>
<feature type="transmembrane region" description="Helical" evidence="1">
    <location>
        <begin position="55"/>
        <end position="73"/>
    </location>
</feature>
<keyword evidence="1" id="KW-1133">Transmembrane helix</keyword>
<accession>A0ABV6LQX1</accession>
<dbReference type="Proteomes" id="UP001589836">
    <property type="component" value="Unassembled WGS sequence"/>
</dbReference>
<evidence type="ECO:0000313" key="3">
    <source>
        <dbReference type="Proteomes" id="UP001589836"/>
    </source>
</evidence>
<organism evidence="2 3">
    <name type="scientific">Pontibacillus salicampi</name>
    <dbReference type="NCBI Taxonomy" id="1449801"/>
    <lineage>
        <taxon>Bacteria</taxon>
        <taxon>Bacillati</taxon>
        <taxon>Bacillota</taxon>
        <taxon>Bacilli</taxon>
        <taxon>Bacillales</taxon>
        <taxon>Bacillaceae</taxon>
        <taxon>Pontibacillus</taxon>
    </lineage>
</organism>
<dbReference type="RefSeq" id="WP_377349189.1">
    <property type="nucleotide sequence ID" value="NZ_JBHLTP010000011.1"/>
</dbReference>
<reference evidence="2 3" key="1">
    <citation type="submission" date="2024-09" db="EMBL/GenBank/DDBJ databases">
        <authorList>
            <person name="Sun Q."/>
            <person name="Mori K."/>
        </authorList>
    </citation>
    <scope>NUCLEOTIDE SEQUENCE [LARGE SCALE GENOMIC DNA]</scope>
    <source>
        <strain evidence="2 3">NCAIM B.02529</strain>
    </source>
</reference>
<name>A0ABV6LQX1_9BACI</name>
<feature type="transmembrane region" description="Helical" evidence="1">
    <location>
        <begin position="85"/>
        <end position="107"/>
    </location>
</feature>
<gene>
    <name evidence="2" type="ORF">ACFFGV_14600</name>
</gene>
<feature type="transmembrane region" description="Helical" evidence="1">
    <location>
        <begin position="6"/>
        <end position="22"/>
    </location>
</feature>
<evidence type="ECO:0008006" key="4">
    <source>
        <dbReference type="Google" id="ProtNLM"/>
    </source>
</evidence>
<dbReference type="EMBL" id="JBHLTP010000011">
    <property type="protein sequence ID" value="MFC0524805.1"/>
    <property type="molecule type" value="Genomic_DNA"/>
</dbReference>
<feature type="transmembrane region" description="Helical" evidence="1">
    <location>
        <begin position="119"/>
        <end position="137"/>
    </location>
</feature>
<evidence type="ECO:0000256" key="1">
    <source>
        <dbReference type="SAM" id="Phobius"/>
    </source>
</evidence>
<protein>
    <recommendedName>
        <fullName evidence="4">DUF2269 family protein</fullName>
    </recommendedName>
</protein>
<keyword evidence="1" id="KW-0812">Transmembrane</keyword>
<keyword evidence="1" id="KW-0472">Membrane</keyword>
<keyword evidence="3" id="KW-1185">Reference proteome</keyword>